<evidence type="ECO:0000313" key="1">
    <source>
        <dbReference type="EMBL" id="SMC62807.1"/>
    </source>
</evidence>
<reference evidence="1" key="1">
    <citation type="submission" date="2017-04" db="EMBL/GenBank/DDBJ databases">
        <authorList>
            <person name="Varghese N."/>
            <person name="Submissions S."/>
        </authorList>
    </citation>
    <scope>NUCLEOTIDE SEQUENCE</scope>
    <source>
        <strain evidence="1">WTE2008</strain>
    </source>
</reference>
<accession>A0AC61PLJ5</accession>
<dbReference type="Proteomes" id="UP000192328">
    <property type="component" value="Unassembled WGS sequence"/>
</dbReference>
<name>A0AC61PLJ5_9FIRM</name>
<keyword evidence="2" id="KW-1185">Reference proteome</keyword>
<dbReference type="EMBL" id="FWXZ01000003">
    <property type="protein sequence ID" value="SMC62807.1"/>
    <property type="molecule type" value="Genomic_DNA"/>
</dbReference>
<protein>
    <submittedName>
        <fullName evidence="1">Uncharacterized protein</fullName>
    </submittedName>
</protein>
<gene>
    <name evidence="1" type="ORF">SAMN06297397_1646</name>
</gene>
<evidence type="ECO:0000313" key="2">
    <source>
        <dbReference type="Proteomes" id="UP000192328"/>
    </source>
</evidence>
<proteinExistence type="predicted"/>
<sequence>MKYRTMGKLGIKSSAFGLGCMRFNGAASGDSVIDEQKAVSLIRRAIDGGVTYIDTAYVYLDKTSEIVLGKALQDGYRDRVTIATKVPPDMVHSRADLEAVLAEELKKLQTDHIDFYLMHAMNRQKWEHMKEIGAPQFFDDMKKEGKIRYKCFSFHGPYEEFEYILNDWDWDMCQIQYNFMDINNQAGTKGLELAGSKGIPVVIMEGLLGGRLANAPDNVQALYDAFPVKRSPVEWAFRWLCNHPEVAVVLSGCNEAEQIDENLRIFDTVDTGIMSAEELKLMDDVRAAYISRTKIGCTGCRYCMPCPNGVNIPGLFSVWNNVSLYGIDPKSDWQFRMILDKDGGADKCLACGACEAACPQHLNIIDSLSAAWSELKPE</sequence>
<comment type="caution">
    <text evidence="1">The sequence shown here is derived from an EMBL/GenBank/DDBJ whole genome shotgun (WGS) entry which is preliminary data.</text>
</comment>
<organism evidence="1 2">
    <name type="scientific">Aristaeella lactis</name>
    <dbReference type="NCBI Taxonomy" id="3046383"/>
    <lineage>
        <taxon>Bacteria</taxon>
        <taxon>Bacillati</taxon>
        <taxon>Bacillota</taxon>
        <taxon>Clostridia</taxon>
        <taxon>Eubacteriales</taxon>
        <taxon>Aristaeellaceae</taxon>
        <taxon>Aristaeella</taxon>
    </lineage>
</organism>